<feature type="region of interest" description="Disordered" evidence="1">
    <location>
        <begin position="102"/>
        <end position="141"/>
    </location>
</feature>
<evidence type="ECO:0008006" key="4">
    <source>
        <dbReference type="Google" id="ProtNLM"/>
    </source>
</evidence>
<comment type="caution">
    <text evidence="2">The sequence shown here is derived from an EMBL/GenBank/DDBJ whole genome shotgun (WGS) entry which is preliminary data.</text>
</comment>
<organism evidence="2 3">
    <name type="scientific">Clostridium symbiosum</name>
    <name type="common">Bacteroides symbiosus</name>
    <dbReference type="NCBI Taxonomy" id="1512"/>
    <lineage>
        <taxon>Bacteria</taxon>
        <taxon>Bacillati</taxon>
        <taxon>Bacillota</taxon>
        <taxon>Clostridia</taxon>
        <taxon>Lachnospirales</taxon>
        <taxon>Lachnospiraceae</taxon>
        <taxon>Otoolea</taxon>
    </lineage>
</organism>
<evidence type="ECO:0000313" key="2">
    <source>
        <dbReference type="EMBL" id="MCK0087154.1"/>
    </source>
</evidence>
<protein>
    <recommendedName>
        <fullName evidence="4">Replication terminator protein</fullName>
    </recommendedName>
</protein>
<reference evidence="2" key="1">
    <citation type="journal article" date="2022" name="Cell Host Microbe">
        <title>Colonization of the live biotherapeutic product VE303 and modulation of the microbiota and metabolites in healthy volunteers.</title>
        <authorList>
            <person name="Dsouza M."/>
            <person name="Menon R."/>
            <person name="Crossette E."/>
            <person name="Bhattarai S.K."/>
            <person name="Schneider J."/>
            <person name="Kim Y.G."/>
            <person name="Reddy S."/>
            <person name="Caballero S."/>
            <person name="Felix C."/>
            <person name="Cornacchione L."/>
            <person name="Hendrickson J."/>
            <person name="Watson A.R."/>
            <person name="Minot S.S."/>
            <person name="Greenfield N."/>
            <person name="Schopf L."/>
            <person name="Szabady R."/>
            <person name="Patarroyo J."/>
            <person name="Smith W."/>
            <person name="Harrison P."/>
            <person name="Kuijper E.J."/>
            <person name="Kelly C.P."/>
            <person name="Olle B."/>
            <person name="Bobilev D."/>
            <person name="Silber J.L."/>
            <person name="Bucci V."/>
            <person name="Roberts B."/>
            <person name="Faith J."/>
            <person name="Norman J.M."/>
        </authorList>
    </citation>
    <scope>NUCLEOTIDE SEQUENCE</scope>
    <source>
        <strain evidence="2">VE303-04</strain>
    </source>
</reference>
<sequence>MAITFDNIGNGELAGMFRVALAQIGQNIMDPNMDPEAARGMTINIKFKPSKAGTIAATYDIKTKLAGLQKSETTFLIGQDARTGRIEISEYGNNRPQVAAYDTAPVSSRQPAPEPQAQDFDPDTGEIYQQPGKPIDLRATN</sequence>
<name>A0AAW5F3Q5_CLOSY</name>
<dbReference type="EMBL" id="JAINVB010000001">
    <property type="protein sequence ID" value="MCK0087154.1"/>
    <property type="molecule type" value="Genomic_DNA"/>
</dbReference>
<proteinExistence type="predicted"/>
<gene>
    <name evidence="2" type="ORF">K5I21_14965</name>
</gene>
<evidence type="ECO:0000313" key="3">
    <source>
        <dbReference type="Proteomes" id="UP001203136"/>
    </source>
</evidence>
<dbReference type="RefSeq" id="WP_024738528.1">
    <property type="nucleotide sequence ID" value="NZ_JABFCJ010000019.1"/>
</dbReference>
<accession>A0AAW5F3Q5</accession>
<dbReference type="AlphaFoldDB" id="A0AAW5F3Q5"/>
<dbReference type="Proteomes" id="UP001203136">
    <property type="component" value="Unassembled WGS sequence"/>
</dbReference>
<evidence type="ECO:0000256" key="1">
    <source>
        <dbReference type="SAM" id="MobiDB-lite"/>
    </source>
</evidence>